<evidence type="ECO:0000256" key="4">
    <source>
        <dbReference type="ARBA" id="ARBA00023163"/>
    </source>
</evidence>
<dbReference type="SUPFAM" id="SSF53850">
    <property type="entry name" value="Periplasmic binding protein-like II"/>
    <property type="match status" value="1"/>
</dbReference>
<feature type="compositionally biased region" description="Low complexity" evidence="5">
    <location>
        <begin position="298"/>
        <end position="309"/>
    </location>
</feature>
<protein>
    <submittedName>
        <fullName evidence="7">LysR substrate-binding domain-containing protein</fullName>
    </submittedName>
</protein>
<dbReference type="InterPro" id="IPR050950">
    <property type="entry name" value="HTH-type_LysR_regulators"/>
</dbReference>
<evidence type="ECO:0000256" key="2">
    <source>
        <dbReference type="ARBA" id="ARBA00023015"/>
    </source>
</evidence>
<organism evidence="7 8">
    <name type="scientific">Pigmentiphaga soli</name>
    <dbReference type="NCBI Taxonomy" id="1007095"/>
    <lineage>
        <taxon>Bacteria</taxon>
        <taxon>Pseudomonadati</taxon>
        <taxon>Pseudomonadota</taxon>
        <taxon>Betaproteobacteria</taxon>
        <taxon>Burkholderiales</taxon>
        <taxon>Alcaligenaceae</taxon>
        <taxon>Pigmentiphaga</taxon>
    </lineage>
</organism>
<sequence length="323" mass="35903">MRFDPISLRLFAVTCQQGSITASASRLGMALAAASRRIANLEADVGVPLLERLPRGVAPTTAGQALLRHAQPLIEDFDRMKTEMAEYAKGVRGHVRVLANRSAVVQFLPDDVMRFLARYPELRIELKEDASGAIVQALRQEATEVGIFESTTDSRGLQIHRYRSDELVVLVHREHRLAARRAVRFEELLDEEFVSLRVGTALHTTTQAQAQRIGAAMRIRMQVYGFDSMCQMVQARIGIGILPRRAVLPQLQSLPIRGIRLAEEWAVRQHCIGYRDYDTLSKPARSFVGFLRDCAAQAPEAPDAPARAGAPRRRRPGSAGEFG</sequence>
<dbReference type="EMBL" id="BAABFO010000017">
    <property type="protein sequence ID" value="GAA4337548.1"/>
    <property type="molecule type" value="Genomic_DNA"/>
</dbReference>
<evidence type="ECO:0000256" key="1">
    <source>
        <dbReference type="ARBA" id="ARBA00009437"/>
    </source>
</evidence>
<comment type="similarity">
    <text evidence="1">Belongs to the LysR transcriptional regulatory family.</text>
</comment>
<dbReference type="InterPro" id="IPR036388">
    <property type="entry name" value="WH-like_DNA-bd_sf"/>
</dbReference>
<dbReference type="InterPro" id="IPR005119">
    <property type="entry name" value="LysR_subst-bd"/>
</dbReference>
<reference evidence="8" key="1">
    <citation type="journal article" date="2019" name="Int. J. Syst. Evol. Microbiol.">
        <title>The Global Catalogue of Microorganisms (GCM) 10K type strain sequencing project: providing services to taxonomists for standard genome sequencing and annotation.</title>
        <authorList>
            <consortium name="The Broad Institute Genomics Platform"/>
            <consortium name="The Broad Institute Genome Sequencing Center for Infectious Disease"/>
            <person name="Wu L."/>
            <person name="Ma J."/>
        </authorList>
    </citation>
    <scope>NUCLEOTIDE SEQUENCE [LARGE SCALE GENOMIC DNA]</scope>
    <source>
        <strain evidence="8">JCM 17666</strain>
    </source>
</reference>
<keyword evidence="4" id="KW-0804">Transcription</keyword>
<dbReference type="Pfam" id="PF03466">
    <property type="entry name" value="LysR_substrate"/>
    <property type="match status" value="1"/>
</dbReference>
<evidence type="ECO:0000259" key="6">
    <source>
        <dbReference type="PROSITE" id="PS50931"/>
    </source>
</evidence>
<dbReference type="InterPro" id="IPR000847">
    <property type="entry name" value="LysR_HTH_N"/>
</dbReference>
<dbReference type="CDD" id="cd08421">
    <property type="entry name" value="PBP2_LTTR_like_1"/>
    <property type="match status" value="1"/>
</dbReference>
<proteinExistence type="inferred from homology"/>
<evidence type="ECO:0000256" key="3">
    <source>
        <dbReference type="ARBA" id="ARBA00023125"/>
    </source>
</evidence>
<dbReference type="SUPFAM" id="SSF46785">
    <property type="entry name" value="Winged helix' DNA-binding domain"/>
    <property type="match status" value="1"/>
</dbReference>
<dbReference type="Gene3D" id="3.40.190.290">
    <property type="match status" value="1"/>
</dbReference>
<comment type="caution">
    <text evidence="7">The sequence shown here is derived from an EMBL/GenBank/DDBJ whole genome shotgun (WGS) entry which is preliminary data.</text>
</comment>
<dbReference type="PROSITE" id="PS50931">
    <property type="entry name" value="HTH_LYSR"/>
    <property type="match status" value="1"/>
</dbReference>
<name>A0ABP8HDT9_9BURK</name>
<dbReference type="Pfam" id="PF00126">
    <property type="entry name" value="HTH_1"/>
    <property type="match status" value="1"/>
</dbReference>
<evidence type="ECO:0000256" key="5">
    <source>
        <dbReference type="SAM" id="MobiDB-lite"/>
    </source>
</evidence>
<evidence type="ECO:0000313" key="8">
    <source>
        <dbReference type="Proteomes" id="UP001501671"/>
    </source>
</evidence>
<feature type="region of interest" description="Disordered" evidence="5">
    <location>
        <begin position="298"/>
        <end position="323"/>
    </location>
</feature>
<evidence type="ECO:0000313" key="7">
    <source>
        <dbReference type="EMBL" id="GAA4337548.1"/>
    </source>
</evidence>
<dbReference type="PANTHER" id="PTHR30419:SF2">
    <property type="entry name" value="LYSR FAMILY TRANSCRIPTIONAL REGULATOR"/>
    <property type="match status" value="1"/>
</dbReference>
<gene>
    <name evidence="7" type="ORF">GCM10023144_33400</name>
</gene>
<dbReference type="Gene3D" id="1.10.10.10">
    <property type="entry name" value="Winged helix-like DNA-binding domain superfamily/Winged helix DNA-binding domain"/>
    <property type="match status" value="1"/>
</dbReference>
<keyword evidence="8" id="KW-1185">Reference proteome</keyword>
<feature type="domain" description="HTH lysR-type" evidence="6">
    <location>
        <begin position="1"/>
        <end position="60"/>
    </location>
</feature>
<keyword evidence="2" id="KW-0805">Transcription regulation</keyword>
<accession>A0ABP8HDT9</accession>
<dbReference type="InterPro" id="IPR036390">
    <property type="entry name" value="WH_DNA-bd_sf"/>
</dbReference>
<dbReference type="PANTHER" id="PTHR30419">
    <property type="entry name" value="HTH-TYPE TRANSCRIPTIONAL REGULATOR YBHD"/>
    <property type="match status" value="1"/>
</dbReference>
<dbReference type="Proteomes" id="UP001501671">
    <property type="component" value="Unassembled WGS sequence"/>
</dbReference>
<keyword evidence="3" id="KW-0238">DNA-binding</keyword>
<dbReference type="RefSeq" id="WP_345251007.1">
    <property type="nucleotide sequence ID" value="NZ_BAABFO010000017.1"/>
</dbReference>